<feature type="region of interest" description="Disordered" evidence="1">
    <location>
        <begin position="588"/>
        <end position="607"/>
    </location>
</feature>
<dbReference type="AlphaFoldDB" id="A0A9D4UKJ9"/>
<evidence type="ECO:0008006" key="6">
    <source>
        <dbReference type="Google" id="ProtNLM"/>
    </source>
</evidence>
<reference evidence="4" key="1">
    <citation type="submission" date="2021-01" db="EMBL/GenBank/DDBJ databases">
        <title>Adiantum capillus-veneris genome.</title>
        <authorList>
            <person name="Fang Y."/>
            <person name="Liao Q."/>
        </authorList>
    </citation>
    <scope>NUCLEOTIDE SEQUENCE</scope>
    <source>
        <strain evidence="4">H3</strain>
        <tissue evidence="4">Leaf</tissue>
    </source>
</reference>
<feature type="region of interest" description="Disordered" evidence="1">
    <location>
        <begin position="362"/>
        <end position="420"/>
    </location>
</feature>
<dbReference type="OrthoDB" id="1928505at2759"/>
<dbReference type="PANTHER" id="PTHR21726">
    <property type="entry name" value="PHOSPHATIDYLINOSITOL N-ACETYLGLUCOSAMINYLTRANSFERASE SUBUNIT P DOWN SYNDROME CRITICAL REGION PROTEIN 5 -RELATED"/>
    <property type="match status" value="1"/>
</dbReference>
<dbReference type="EMBL" id="JABFUD020000015">
    <property type="protein sequence ID" value="KAI5069106.1"/>
    <property type="molecule type" value="Genomic_DNA"/>
</dbReference>
<dbReference type="InterPro" id="IPR032795">
    <property type="entry name" value="DUF3741-assoc"/>
</dbReference>
<evidence type="ECO:0000313" key="4">
    <source>
        <dbReference type="EMBL" id="KAI5069106.1"/>
    </source>
</evidence>
<feature type="compositionally biased region" description="Polar residues" evidence="1">
    <location>
        <begin position="1"/>
        <end position="11"/>
    </location>
</feature>
<accession>A0A9D4UKJ9</accession>
<feature type="compositionally biased region" description="Basic and acidic residues" evidence="1">
    <location>
        <begin position="362"/>
        <end position="373"/>
    </location>
</feature>
<feature type="compositionally biased region" description="Low complexity" evidence="1">
    <location>
        <begin position="675"/>
        <end position="690"/>
    </location>
</feature>
<feature type="region of interest" description="Disordered" evidence="1">
    <location>
        <begin position="515"/>
        <end position="537"/>
    </location>
</feature>
<feature type="region of interest" description="Disordered" evidence="1">
    <location>
        <begin position="675"/>
        <end position="729"/>
    </location>
</feature>
<evidence type="ECO:0000259" key="2">
    <source>
        <dbReference type="Pfam" id="PF14309"/>
    </source>
</evidence>
<dbReference type="Proteomes" id="UP000886520">
    <property type="component" value="Chromosome 15"/>
</dbReference>
<evidence type="ECO:0000256" key="1">
    <source>
        <dbReference type="SAM" id="MobiDB-lite"/>
    </source>
</evidence>
<evidence type="ECO:0000259" key="3">
    <source>
        <dbReference type="Pfam" id="PF14383"/>
    </source>
</evidence>
<feature type="domain" description="DUF3741" evidence="3">
    <location>
        <begin position="103"/>
        <end position="125"/>
    </location>
</feature>
<comment type="caution">
    <text evidence="4">The sequence shown here is derived from an EMBL/GenBank/DDBJ whole genome shotgun (WGS) entry which is preliminary data.</text>
</comment>
<feature type="region of interest" description="Disordered" evidence="1">
    <location>
        <begin position="268"/>
        <end position="339"/>
    </location>
</feature>
<feature type="region of interest" description="Disordered" evidence="1">
    <location>
        <begin position="633"/>
        <end position="652"/>
    </location>
</feature>
<gene>
    <name evidence="4" type="ORF">GOP47_0015407</name>
</gene>
<name>A0A9D4UKJ9_ADICA</name>
<dbReference type="InterPro" id="IPR025486">
    <property type="entry name" value="DUF4378"/>
</dbReference>
<dbReference type="PANTHER" id="PTHR21726:SF61">
    <property type="entry name" value="DNAA INITIATOR-ASSOCIATING PROTEIN"/>
    <property type="match status" value="1"/>
</dbReference>
<protein>
    <recommendedName>
        <fullName evidence="6">DUF4378 domain-containing protein</fullName>
    </recommendedName>
</protein>
<feature type="region of interest" description="Disordered" evidence="1">
    <location>
        <begin position="209"/>
        <end position="230"/>
    </location>
</feature>
<feature type="compositionally biased region" description="Polar residues" evidence="1">
    <location>
        <begin position="314"/>
        <end position="337"/>
    </location>
</feature>
<feature type="compositionally biased region" description="Polar residues" evidence="1">
    <location>
        <begin position="268"/>
        <end position="283"/>
    </location>
</feature>
<feature type="compositionally biased region" description="Low complexity" evidence="1">
    <location>
        <begin position="515"/>
        <end position="535"/>
    </location>
</feature>
<feature type="region of interest" description="Disordered" evidence="1">
    <location>
        <begin position="1"/>
        <end position="24"/>
    </location>
</feature>
<organism evidence="4 5">
    <name type="scientific">Adiantum capillus-veneris</name>
    <name type="common">Maidenhair fern</name>
    <dbReference type="NCBI Taxonomy" id="13818"/>
    <lineage>
        <taxon>Eukaryota</taxon>
        <taxon>Viridiplantae</taxon>
        <taxon>Streptophyta</taxon>
        <taxon>Embryophyta</taxon>
        <taxon>Tracheophyta</taxon>
        <taxon>Polypodiopsida</taxon>
        <taxon>Polypodiidae</taxon>
        <taxon>Polypodiales</taxon>
        <taxon>Pteridineae</taxon>
        <taxon>Pteridaceae</taxon>
        <taxon>Vittarioideae</taxon>
        <taxon>Adiantum</taxon>
    </lineage>
</organism>
<feature type="compositionally biased region" description="Polar residues" evidence="1">
    <location>
        <begin position="396"/>
        <end position="420"/>
    </location>
</feature>
<sequence>MPFDTTPGQVLSSIPSSSDKRRSSKLGGCASVLFQIFHGKRLFPRKSLPAERPKQVASNYTDEKLPIAKLLLIADENRSGPLKDADEDEDIDMENVAMAEPYEEKAPRRTPGVVARLMGLETMPSPESACGERKQSELRNIYTDNELYTDGPLPERRISSAAAVHQFSSTLQGFKSREFKTDLPARFAARQRKTVQDGTAKSKVLTKVPSLPPHHLDASFPSSAKGDSLNKNSRRIQKIEHLLEAAPQMLKANVQPNRQIGSQRLQTKTGSLNPKSQPMNSEAQAPGSIRDEAKTAQAAPRYSSNDMISRRQMADTQRSQLTQQHIGSSFKGSSNDATLIKRKHGYQRVLEEPKAVLAEKLRSNVQRQDEARRRLSQPTVCSSIKARPSRHPSPPKSFQDSSGGACSSQASNCTPSSSAGAISSQLVKSHVGSNNVSAGKHSSSSARGSLTKLDDVNEVVDTMQPVKSMYNKVADLPYGNTTILRNSDASHTTEPENSLYSQFTQDGSTSSAIYSESLQRSSLESSTSSDPSLSEFTTTSEECSNFLGGENVAMQKQMHGIKMASDFCLTESSFESLSESLDVSYAEDTASSHTQSDDTGKSVDSAHTYSGRNTAAILQELLTALSSSTQKKSSCAKKKEGTVPSSLDSELEKPQIFSAGNAHCKEDFCMESTFQDSASSTSSDNSQLSQGNEEYTSITSKDRVSITEVQVEDKRPHGSSGTGRTQLQHGLSRDCEALMSTISKLHRIDPEVIGLKVRTAKDPGEQAVLTFASPLSWCLSDFDRPAEETQQLDHSLSSSSNLPADDDIDSIYMSDIGSSFITGHNEVAVWNKKLVTDCINEAFKNLSQQMYKFSSSLSEPPSATHVLSRVYKQLDEWRGMSTHMNLDDIIEKEMKLTTRSWRNIGTETEEVAEVVESTIFSGLLEEVLLELI</sequence>
<evidence type="ECO:0000313" key="5">
    <source>
        <dbReference type="Proteomes" id="UP000886520"/>
    </source>
</evidence>
<keyword evidence="5" id="KW-1185">Reference proteome</keyword>
<feature type="domain" description="DUF4378" evidence="2">
    <location>
        <begin position="826"/>
        <end position="926"/>
    </location>
</feature>
<dbReference type="Pfam" id="PF14383">
    <property type="entry name" value="VARLMGL"/>
    <property type="match status" value="1"/>
</dbReference>
<proteinExistence type="predicted"/>
<feature type="compositionally biased region" description="Basic and acidic residues" evidence="1">
    <location>
        <begin position="700"/>
        <end position="716"/>
    </location>
</feature>
<dbReference type="Pfam" id="PF14309">
    <property type="entry name" value="DUF4378"/>
    <property type="match status" value="1"/>
</dbReference>